<name>A0A835D1N5_TETSI</name>
<dbReference type="EMBL" id="JABCRI010000021">
    <property type="protein sequence ID" value="KAF8380065.1"/>
    <property type="molecule type" value="Genomic_DNA"/>
</dbReference>
<evidence type="ECO:0000256" key="1">
    <source>
        <dbReference type="ARBA" id="ARBA00004167"/>
    </source>
</evidence>
<comment type="caution">
    <text evidence="5">The sequence shown here is derived from an EMBL/GenBank/DDBJ whole genome shotgun (WGS) entry which is preliminary data.</text>
</comment>
<evidence type="ECO:0000256" key="2">
    <source>
        <dbReference type="ARBA" id="ARBA00022729"/>
    </source>
</evidence>
<dbReference type="PANTHER" id="PTHR33138">
    <property type="entry name" value="OS01G0690200 PROTEIN"/>
    <property type="match status" value="1"/>
</dbReference>
<evidence type="ECO:0000313" key="5">
    <source>
        <dbReference type="EMBL" id="KAF8380065.1"/>
    </source>
</evidence>
<proteinExistence type="predicted"/>
<dbReference type="Proteomes" id="UP000655225">
    <property type="component" value="Unassembled WGS sequence"/>
</dbReference>
<comment type="subcellular location">
    <subcellularLocation>
        <location evidence="1">Membrane</location>
        <topology evidence="1">Single-pass membrane protein</topology>
    </subcellularLocation>
</comment>
<feature type="signal peptide" evidence="3">
    <location>
        <begin position="1"/>
        <end position="28"/>
    </location>
</feature>
<dbReference type="GO" id="GO:0030247">
    <property type="term" value="F:polysaccharide binding"/>
    <property type="evidence" value="ECO:0007669"/>
    <property type="project" value="InterPro"/>
</dbReference>
<reference evidence="5 6" key="1">
    <citation type="submission" date="2020-04" db="EMBL/GenBank/DDBJ databases">
        <title>Plant Genome Project.</title>
        <authorList>
            <person name="Zhang R.-G."/>
        </authorList>
    </citation>
    <scope>NUCLEOTIDE SEQUENCE [LARGE SCALE GENOMIC DNA]</scope>
    <source>
        <strain evidence="5">YNK0</strain>
        <tissue evidence="5">Leaf</tissue>
    </source>
</reference>
<keyword evidence="2 3" id="KW-0732">Signal</keyword>
<organism evidence="5 6">
    <name type="scientific">Tetracentron sinense</name>
    <name type="common">Spur-leaf</name>
    <dbReference type="NCBI Taxonomy" id="13715"/>
    <lineage>
        <taxon>Eukaryota</taxon>
        <taxon>Viridiplantae</taxon>
        <taxon>Streptophyta</taxon>
        <taxon>Embryophyta</taxon>
        <taxon>Tracheophyta</taxon>
        <taxon>Spermatophyta</taxon>
        <taxon>Magnoliopsida</taxon>
        <taxon>Trochodendrales</taxon>
        <taxon>Trochodendraceae</taxon>
        <taxon>Tetracentron</taxon>
    </lineage>
</organism>
<sequence>MVRRRRRLLPVGFIAFILALFLAACSSAKEDGLCHTSCGNIHNISYPFYLKGDPLNCGNRSFNYELACEVNRTILYINSRRYYAKGITYDKYIIPDGTVYPYYLAKQTNYTILMDCENPVNSHQYLNTSPCINASTTSSSSLQKHSYALVGKMVSDVHESCSIGVMVPSRLEQVGDYSFSVIHNELAWGFELSWIRNIDCPDAKFGWNHYYLDDDNGIRCGTYNYDLCLNLPSFACASKKFMWDSMLHRAFDL</sequence>
<dbReference type="GO" id="GO:0016020">
    <property type="term" value="C:membrane"/>
    <property type="evidence" value="ECO:0007669"/>
    <property type="project" value="UniProtKB-SubCell"/>
</dbReference>
<keyword evidence="6" id="KW-1185">Reference proteome</keyword>
<evidence type="ECO:0000313" key="6">
    <source>
        <dbReference type="Proteomes" id="UP000655225"/>
    </source>
</evidence>
<evidence type="ECO:0000256" key="3">
    <source>
        <dbReference type="SAM" id="SignalP"/>
    </source>
</evidence>
<dbReference type="Pfam" id="PF13947">
    <property type="entry name" value="GUB_WAK_bind"/>
    <property type="match status" value="1"/>
</dbReference>
<dbReference type="OMA" id="CATHEQE"/>
<feature type="domain" description="Wall-associated receptor kinase galacturonan-binding" evidence="4">
    <location>
        <begin position="34"/>
        <end position="92"/>
    </location>
</feature>
<accession>A0A835D1N5</accession>
<protein>
    <recommendedName>
        <fullName evidence="4">Wall-associated receptor kinase galacturonan-binding domain-containing protein</fullName>
    </recommendedName>
</protein>
<dbReference type="OrthoDB" id="851479at2759"/>
<feature type="chain" id="PRO_5032339550" description="Wall-associated receptor kinase galacturonan-binding domain-containing protein" evidence="3">
    <location>
        <begin position="29"/>
        <end position="253"/>
    </location>
</feature>
<dbReference type="PANTHER" id="PTHR33138:SF30">
    <property type="entry name" value="LEAF RUST 10 DISEASE-RESISTANCE LOCUS RECEPTOR-LIKE PROTEIN KINASE-LIKE 2.7"/>
    <property type="match status" value="1"/>
</dbReference>
<dbReference type="InterPro" id="IPR025287">
    <property type="entry name" value="WAK_GUB"/>
</dbReference>
<gene>
    <name evidence="5" type="ORF">HHK36_027535</name>
</gene>
<dbReference type="PROSITE" id="PS51257">
    <property type="entry name" value="PROKAR_LIPOPROTEIN"/>
    <property type="match status" value="1"/>
</dbReference>
<evidence type="ECO:0000259" key="4">
    <source>
        <dbReference type="Pfam" id="PF13947"/>
    </source>
</evidence>
<dbReference type="AlphaFoldDB" id="A0A835D1N5"/>